<accession>A0A370TJS0</accession>
<dbReference type="OrthoDB" id="5421601at2759"/>
<feature type="region of interest" description="Disordered" evidence="1">
    <location>
        <begin position="377"/>
        <end position="396"/>
    </location>
</feature>
<organism evidence="2 3">
    <name type="scientific">Venustampulla echinocandica</name>
    <dbReference type="NCBI Taxonomy" id="2656787"/>
    <lineage>
        <taxon>Eukaryota</taxon>
        <taxon>Fungi</taxon>
        <taxon>Dikarya</taxon>
        <taxon>Ascomycota</taxon>
        <taxon>Pezizomycotina</taxon>
        <taxon>Leotiomycetes</taxon>
        <taxon>Helotiales</taxon>
        <taxon>Pleuroascaceae</taxon>
        <taxon>Venustampulla</taxon>
    </lineage>
</organism>
<evidence type="ECO:0000313" key="2">
    <source>
        <dbReference type="EMBL" id="RDL35772.1"/>
    </source>
</evidence>
<evidence type="ECO:0000313" key="3">
    <source>
        <dbReference type="Proteomes" id="UP000254866"/>
    </source>
</evidence>
<protein>
    <recommendedName>
        <fullName evidence="4">F-box domain-containing protein</fullName>
    </recommendedName>
</protein>
<dbReference type="RefSeq" id="XP_031868428.1">
    <property type="nucleotide sequence ID" value="XM_032015007.1"/>
</dbReference>
<gene>
    <name evidence="2" type="ORF">BP5553_06384</name>
</gene>
<proteinExistence type="predicted"/>
<sequence length="524" mass="58732">MALLLLPLEVLTQIIEETMPEGFVGIISTCKTVYHASGNLREKHNRLSRHYRDFNYTFEHHQDFSWHILSSLHLLSKIADEPLIARYIVSANFTLDRIPSGNTIQAHINHIKDSSNLLSLLERSPYLRSTGIDPRSVLEYLISEYVADEVDSGLAPTLLLTLLPNVIELSLPAGWNSFNQNLPDNIPCPISSWLNDIVTRANDPCDSSAGLSRLTTLLPSSRYHDHNENNWALSIYTPFLFIKTVENFFSGGCMVIDDNYTGIPFPDPRWESFGAGLEVAGLFGAYFDGGKLQKFLSRLPKLRSLGLSYMTEWYDTGHVMDARAIMEAVEDAAGGTLELLSFTAYNFDGKIKRGVQSMKGFTKLTELELDMELLLSREGGEPDDSGEDEGGSKVPRLGDLLPPTIEWMCLRIYNDSPSSLRDLACLFSEVAIDKDEKLPNLNKIEIRYDNFQLAEPGLSSNAPSETSLWKGSTTDCSIPQWQAELASLASSVDIEYVSLRKRASLFYTRPFFQTCLDKRLLAES</sequence>
<dbReference type="EMBL" id="NPIC01000005">
    <property type="protein sequence ID" value="RDL35772.1"/>
    <property type="molecule type" value="Genomic_DNA"/>
</dbReference>
<evidence type="ECO:0000256" key="1">
    <source>
        <dbReference type="SAM" id="MobiDB-lite"/>
    </source>
</evidence>
<dbReference type="GeneID" id="43599233"/>
<keyword evidence="3" id="KW-1185">Reference proteome</keyword>
<dbReference type="AlphaFoldDB" id="A0A370TJS0"/>
<evidence type="ECO:0008006" key="4">
    <source>
        <dbReference type="Google" id="ProtNLM"/>
    </source>
</evidence>
<dbReference type="STRING" id="2656787.A0A370TJS0"/>
<reference evidence="2 3" key="1">
    <citation type="journal article" date="2018" name="IMA Fungus">
        <title>IMA Genome-F 9: Draft genome sequence of Annulohypoxylon stygium, Aspergillus mulundensis, Berkeleyomyces basicola (syn. Thielaviopsis basicola), Ceratocystis smalleyi, two Cercospora beticola strains, Coleophoma cylindrospora, Fusarium fracticaudum, Phialophora cf. hyalina, and Morchella septimelata.</title>
        <authorList>
            <person name="Wingfield B.D."/>
            <person name="Bills G.F."/>
            <person name="Dong Y."/>
            <person name="Huang W."/>
            <person name="Nel W.J."/>
            <person name="Swalarsk-Parry B.S."/>
            <person name="Vaghefi N."/>
            <person name="Wilken P.M."/>
            <person name="An Z."/>
            <person name="de Beer Z.W."/>
            <person name="De Vos L."/>
            <person name="Chen L."/>
            <person name="Duong T.A."/>
            <person name="Gao Y."/>
            <person name="Hammerbacher A."/>
            <person name="Kikkert J.R."/>
            <person name="Li Y."/>
            <person name="Li H."/>
            <person name="Li K."/>
            <person name="Li Q."/>
            <person name="Liu X."/>
            <person name="Ma X."/>
            <person name="Naidoo K."/>
            <person name="Pethybridge S.J."/>
            <person name="Sun J."/>
            <person name="Steenkamp E.T."/>
            <person name="van der Nest M.A."/>
            <person name="van Wyk S."/>
            <person name="Wingfield M.J."/>
            <person name="Xiong C."/>
            <person name="Yue Q."/>
            <person name="Zhang X."/>
        </authorList>
    </citation>
    <scope>NUCLEOTIDE SEQUENCE [LARGE SCALE GENOMIC DNA]</scope>
    <source>
        <strain evidence="2 3">BP 5553</strain>
    </source>
</reference>
<dbReference type="Proteomes" id="UP000254866">
    <property type="component" value="Unassembled WGS sequence"/>
</dbReference>
<name>A0A370TJS0_9HELO</name>
<comment type="caution">
    <text evidence="2">The sequence shown here is derived from an EMBL/GenBank/DDBJ whole genome shotgun (WGS) entry which is preliminary data.</text>
</comment>